<evidence type="ECO:0000313" key="2">
    <source>
        <dbReference type="EMBL" id="MDC0668093.1"/>
    </source>
</evidence>
<dbReference type="InterPro" id="IPR018683">
    <property type="entry name" value="DUF2169"/>
</dbReference>
<dbReference type="Proteomes" id="UP001217838">
    <property type="component" value="Unassembled WGS sequence"/>
</dbReference>
<accession>A0ABT5B3P2</accession>
<keyword evidence="3" id="KW-1185">Reference proteome</keyword>
<dbReference type="Pfam" id="PF09937">
    <property type="entry name" value="DUF2169"/>
    <property type="match status" value="1"/>
</dbReference>
<name>A0ABT5B3P2_9BACT</name>
<protein>
    <submittedName>
        <fullName evidence="2">DUF2169 domain-containing protein</fullName>
    </submittedName>
</protein>
<feature type="domain" description="DUF2169" evidence="1">
    <location>
        <begin position="41"/>
        <end position="334"/>
    </location>
</feature>
<sequence>MARSLADDGPKRLIESGLRVQITVNTTGMRADLCVATDPHARDHCVVVVKGTFFSDAHGELRLADQQLPPQDTDEHEGDPATTSIRRACDFVLEKPLTDVVILGEAMAPGERPVARLDVSLAVNGRVKTVAVFGERRWVRGLGGLAPSAPVPFVRSPLVYERAFGGIDDSRGPDVIEIEPHNPVGVGFNVHRSDRAILGSSLPNLEYPRQLLTNPRARPQPIGFGCVGRSWRPRIAYAGTYDRRWLDEVCPFLPADFDSRYHQCAPADQQFPLFHGGEVIRCVNMSESPAVEFKLPALKIPVRFRFVDRTVERLGALDTVVVEPALRRIQLVWRCRAALTKKLLELREIEVGERPPAPIGRKGRLPVFRGLSAAIRWLRAAREGGPR</sequence>
<dbReference type="EMBL" id="JAQNDN010000003">
    <property type="protein sequence ID" value="MDC0668093.1"/>
    <property type="molecule type" value="Genomic_DNA"/>
</dbReference>
<evidence type="ECO:0000313" key="3">
    <source>
        <dbReference type="Proteomes" id="UP001217838"/>
    </source>
</evidence>
<evidence type="ECO:0000259" key="1">
    <source>
        <dbReference type="Pfam" id="PF09937"/>
    </source>
</evidence>
<dbReference type="RefSeq" id="WP_271996871.1">
    <property type="nucleotide sequence ID" value="NZ_JAQNDN010000003.1"/>
</dbReference>
<reference evidence="2 3" key="1">
    <citation type="submission" date="2022-11" db="EMBL/GenBank/DDBJ databases">
        <title>Minimal conservation of predation-associated metabolite biosynthetic gene clusters underscores biosynthetic potential of Myxococcota including descriptions for ten novel species: Archangium lansinium sp. nov., Myxococcus landrumus sp. nov., Nannocystis bai.</title>
        <authorList>
            <person name="Ahearne A."/>
            <person name="Stevens C."/>
            <person name="Dowd S."/>
        </authorList>
    </citation>
    <scope>NUCLEOTIDE SEQUENCE [LARGE SCALE GENOMIC DNA]</scope>
    <source>
        <strain evidence="2 3">NCELM</strain>
    </source>
</reference>
<gene>
    <name evidence="2" type="ORF">POL58_10110</name>
</gene>
<organism evidence="2 3">
    <name type="scientific">Nannocystis radixulma</name>
    <dbReference type="NCBI Taxonomy" id="2995305"/>
    <lineage>
        <taxon>Bacteria</taxon>
        <taxon>Pseudomonadati</taxon>
        <taxon>Myxococcota</taxon>
        <taxon>Polyangia</taxon>
        <taxon>Nannocystales</taxon>
        <taxon>Nannocystaceae</taxon>
        <taxon>Nannocystis</taxon>
    </lineage>
</organism>
<proteinExistence type="predicted"/>
<comment type="caution">
    <text evidence="2">The sequence shown here is derived from an EMBL/GenBank/DDBJ whole genome shotgun (WGS) entry which is preliminary data.</text>
</comment>